<dbReference type="OrthoDB" id="3913371at2"/>
<feature type="region of interest" description="Disordered" evidence="1">
    <location>
        <begin position="47"/>
        <end position="80"/>
    </location>
</feature>
<name>A0A2S6IPG1_9ACTN</name>
<reference evidence="2 3" key="1">
    <citation type="submission" date="2018-02" db="EMBL/GenBank/DDBJ databases">
        <title>Genomic Encyclopedia of Archaeal and Bacterial Type Strains, Phase II (KMG-II): from individual species to whole genera.</title>
        <authorList>
            <person name="Goeker M."/>
        </authorList>
    </citation>
    <scope>NUCLEOTIDE SEQUENCE [LARGE SCALE GENOMIC DNA]</scope>
    <source>
        <strain evidence="2 3">DSM 22857</strain>
    </source>
</reference>
<protein>
    <submittedName>
        <fullName evidence="2">Uncharacterized protein</fullName>
    </submittedName>
</protein>
<evidence type="ECO:0000313" key="3">
    <source>
        <dbReference type="Proteomes" id="UP000239485"/>
    </source>
</evidence>
<dbReference type="AlphaFoldDB" id="A0A2S6IPG1"/>
<proteinExistence type="predicted"/>
<evidence type="ECO:0000256" key="1">
    <source>
        <dbReference type="SAM" id="MobiDB-lite"/>
    </source>
</evidence>
<comment type="caution">
    <text evidence="2">The sequence shown here is derived from an EMBL/GenBank/DDBJ whole genome shotgun (WGS) entry which is preliminary data.</text>
</comment>
<keyword evidence="3" id="KW-1185">Reference proteome</keyword>
<organism evidence="2 3">
    <name type="scientific">Kineococcus xinjiangensis</name>
    <dbReference type="NCBI Taxonomy" id="512762"/>
    <lineage>
        <taxon>Bacteria</taxon>
        <taxon>Bacillati</taxon>
        <taxon>Actinomycetota</taxon>
        <taxon>Actinomycetes</taxon>
        <taxon>Kineosporiales</taxon>
        <taxon>Kineosporiaceae</taxon>
        <taxon>Kineococcus</taxon>
    </lineage>
</organism>
<dbReference type="Proteomes" id="UP000239485">
    <property type="component" value="Unassembled WGS sequence"/>
</dbReference>
<evidence type="ECO:0000313" key="2">
    <source>
        <dbReference type="EMBL" id="PPK96142.1"/>
    </source>
</evidence>
<sequence length="496" mass="55127">MPDVFKILKDLELKAVGLDEQTKKMQEGYFVAFRNVGLPIRKQDFDRPFSPLGSSPRAEVPPTPDRTDPADAPKTASGALDPEKVYDDALLADVSRAHRAYVNTFMLTDSKLNMSADYSVMPGASKVSDSWWAITTGANGIPRTLDLDPALQAEYDKAQAVLMDTEGEITRKYERYLEYQDEYRGKVRAYNKAYANAFTDPRKLQQWPMEGKLYKDEVDEALDRWESFGHRQTIENAMAILAARGTDPAIALIGRAKKKLNGNLFNFPGVGNIPYTMMLPSDWADPDNDEGWTQYSSRDFHSETHYASSSTSFGGSAGINVGFWSADAGFSHNSSKSSLDISTSNLEVRFSYCVVDIVRPWLDTSLLNLDNWFLYGDYPAGTISSGTMNQEKPATNEPTFLPSIVTSLILVKDLRITWDDWKSQWDSKTSSTRAEASFGYGPFAVKGHYGKDKHSFDASTDDEGEGLVVEGIQLVGYVSQINPLSPRKNGADFLNG</sequence>
<dbReference type="RefSeq" id="WP_104432503.1">
    <property type="nucleotide sequence ID" value="NZ_PTJD01000005.1"/>
</dbReference>
<accession>A0A2S6IPG1</accession>
<gene>
    <name evidence="2" type="ORF">CLV92_105244</name>
</gene>
<dbReference type="EMBL" id="PTJD01000005">
    <property type="protein sequence ID" value="PPK96142.1"/>
    <property type="molecule type" value="Genomic_DNA"/>
</dbReference>